<dbReference type="InterPro" id="IPR006311">
    <property type="entry name" value="TAT_signal"/>
</dbReference>
<dbReference type="InterPro" id="IPR000914">
    <property type="entry name" value="SBP_5_dom"/>
</dbReference>
<dbReference type="AlphaFoldDB" id="A0AA41YUK2"/>
<organism evidence="5 6">
    <name type="scientific">Limobrevibacterium gyesilva</name>
    <dbReference type="NCBI Taxonomy" id="2991712"/>
    <lineage>
        <taxon>Bacteria</taxon>
        <taxon>Pseudomonadati</taxon>
        <taxon>Pseudomonadota</taxon>
        <taxon>Alphaproteobacteria</taxon>
        <taxon>Acetobacterales</taxon>
        <taxon>Acetobacteraceae</taxon>
        <taxon>Limobrevibacterium</taxon>
    </lineage>
</organism>
<comment type="caution">
    <text evidence="5">The sequence shown here is derived from an EMBL/GenBank/DDBJ whole genome shotgun (WGS) entry which is preliminary data.</text>
</comment>
<dbReference type="Gene3D" id="3.10.105.10">
    <property type="entry name" value="Dipeptide-binding Protein, Domain 3"/>
    <property type="match status" value="1"/>
</dbReference>
<comment type="subcellular location">
    <subcellularLocation>
        <location evidence="1">Periplasm</location>
    </subcellularLocation>
</comment>
<feature type="chain" id="PRO_5041212574" evidence="3">
    <location>
        <begin position="26"/>
        <end position="678"/>
    </location>
</feature>
<evidence type="ECO:0000256" key="2">
    <source>
        <dbReference type="ARBA" id="ARBA00005695"/>
    </source>
</evidence>
<dbReference type="PROSITE" id="PS51318">
    <property type="entry name" value="TAT"/>
    <property type="match status" value="1"/>
</dbReference>
<name>A0AA41YUK2_9PROT</name>
<dbReference type="GO" id="GO:0015833">
    <property type="term" value="P:peptide transport"/>
    <property type="evidence" value="ECO:0007669"/>
    <property type="project" value="TreeGrafter"/>
</dbReference>
<dbReference type="PANTHER" id="PTHR30290">
    <property type="entry name" value="PERIPLASMIC BINDING COMPONENT OF ABC TRANSPORTER"/>
    <property type="match status" value="1"/>
</dbReference>
<sequence length="678" mass="75258">MTTRRALLGYASAMAAAAPTAEALAQAVAASGQITQSGLVGTLEGATQATVTPAAFKEAPQLAELVKQGKLPPVAQRVPSEPLVIKPLERIGRYGGTWRRAFIGPSDGENGNRIMASDKLLFWDFTGSKIVPSVAKAYELSKDGKTTTLFLRKGMKWGDGSPFTADDFVFWYEDLYLNKDVVPSPIADMAAGGKQGRLVKIDETTVQFQFDSPYYLFPSMLAGDTLIGGGQAVRQSSGNTYAAYAPAKYLKQFLPKYSSEAEVARRAKDAGFDSWVRMLHVMKDWQLNPELPTLGPWKTVRPINTPTWAMERNPYYYAVDTDGNQLPYFDSIVMTLAENIEVVNLRAMAGEYDLQERHIDLAKLPVILENRSRGKYDVHLDLAYNGADTALHINMGYKADAEVGKWLRTADFRRALALGIDRDQMNETFWLGLATPGSTAPAEVMPESPGPEWRKKWSVHDPAAANRMLDALGLTKKDSAGYRLRTDNGQRLVIQLLAVKAFMDWPMHAEMIAQHWRQIGIYADVKEAERGLAFQRIAASDHHILVWTNGGTELLYLYPSWALPVDISNGAYGMDHARWYASNGQQGTRPEDPHMLRALELLRAAAGQQEEERNKTAQEIWRIMVDQQFHIGTCGQSPALMGVRLASQRLGNIPGRTCIAQHCRTPGSSHPETWFYKA</sequence>
<accession>A0AA41YUK2</accession>
<feature type="domain" description="Solute-binding protein family 5" evidence="4">
    <location>
        <begin position="129"/>
        <end position="548"/>
    </location>
</feature>
<keyword evidence="6" id="KW-1185">Reference proteome</keyword>
<dbReference type="InterPro" id="IPR039424">
    <property type="entry name" value="SBP_5"/>
</dbReference>
<dbReference type="SUPFAM" id="SSF53850">
    <property type="entry name" value="Periplasmic binding protein-like II"/>
    <property type="match status" value="1"/>
</dbReference>
<dbReference type="Gene3D" id="3.40.190.10">
    <property type="entry name" value="Periplasmic binding protein-like II"/>
    <property type="match status" value="1"/>
</dbReference>
<dbReference type="CDD" id="cd08500">
    <property type="entry name" value="PBP2_NikA_DppA_OppA_like_4"/>
    <property type="match status" value="1"/>
</dbReference>
<protein>
    <submittedName>
        <fullName evidence="5">ABC transporter substrate-binding protein</fullName>
    </submittedName>
</protein>
<feature type="signal peptide" evidence="3">
    <location>
        <begin position="1"/>
        <end position="25"/>
    </location>
</feature>
<dbReference type="PANTHER" id="PTHR30290:SF62">
    <property type="entry name" value="OLIGOPEPTIDE ABC TRANSPORTER, PERIPLASMIC OLIGOPEPTIDE-BINDING PROTEIN"/>
    <property type="match status" value="1"/>
</dbReference>
<evidence type="ECO:0000256" key="1">
    <source>
        <dbReference type="ARBA" id="ARBA00004418"/>
    </source>
</evidence>
<dbReference type="GO" id="GO:1904680">
    <property type="term" value="F:peptide transmembrane transporter activity"/>
    <property type="evidence" value="ECO:0007669"/>
    <property type="project" value="TreeGrafter"/>
</dbReference>
<dbReference type="Pfam" id="PF00496">
    <property type="entry name" value="SBP_bac_5"/>
    <property type="match status" value="1"/>
</dbReference>
<dbReference type="RefSeq" id="WP_264715603.1">
    <property type="nucleotide sequence ID" value="NZ_JAPDNT010000024.1"/>
</dbReference>
<dbReference type="EMBL" id="JAPDNT010000024">
    <property type="protein sequence ID" value="MCW3476770.1"/>
    <property type="molecule type" value="Genomic_DNA"/>
</dbReference>
<evidence type="ECO:0000256" key="3">
    <source>
        <dbReference type="SAM" id="SignalP"/>
    </source>
</evidence>
<evidence type="ECO:0000259" key="4">
    <source>
        <dbReference type="Pfam" id="PF00496"/>
    </source>
</evidence>
<evidence type="ECO:0000313" key="5">
    <source>
        <dbReference type="EMBL" id="MCW3476770.1"/>
    </source>
</evidence>
<comment type="similarity">
    <text evidence="2">Belongs to the bacterial solute-binding protein 5 family.</text>
</comment>
<reference evidence="5" key="1">
    <citation type="submission" date="2022-09" db="EMBL/GenBank/DDBJ databases">
        <title>Rhodovastum sp. nov. RN2-1 isolated from soil in Seongnam, South Korea.</title>
        <authorList>
            <person name="Le N.T."/>
        </authorList>
    </citation>
    <scope>NUCLEOTIDE SEQUENCE</scope>
    <source>
        <strain evidence="5">RN2-1</strain>
    </source>
</reference>
<reference evidence="5" key="2">
    <citation type="submission" date="2022-10" db="EMBL/GenBank/DDBJ databases">
        <authorList>
            <person name="Trinh H.N."/>
        </authorList>
    </citation>
    <scope>NUCLEOTIDE SEQUENCE</scope>
    <source>
        <strain evidence="5">RN2-1</strain>
    </source>
</reference>
<gene>
    <name evidence="5" type="ORF">OL599_19575</name>
</gene>
<proteinExistence type="inferred from homology"/>
<dbReference type="Proteomes" id="UP001165679">
    <property type="component" value="Unassembled WGS sequence"/>
</dbReference>
<keyword evidence="3" id="KW-0732">Signal</keyword>
<evidence type="ECO:0000313" key="6">
    <source>
        <dbReference type="Proteomes" id="UP001165679"/>
    </source>
</evidence>